<evidence type="ECO:0000313" key="2">
    <source>
        <dbReference type="Proteomes" id="UP000559626"/>
    </source>
</evidence>
<dbReference type="Proteomes" id="UP000559626">
    <property type="component" value="Unassembled WGS sequence"/>
</dbReference>
<reference evidence="1 2" key="1">
    <citation type="submission" date="2020-04" db="EMBL/GenBank/DDBJ databases">
        <title>Hymenobacter polaris sp. nov., isolated from Arctic soil.</title>
        <authorList>
            <person name="Dahal R.H."/>
        </authorList>
    </citation>
    <scope>NUCLEOTIDE SEQUENCE [LARGE SCALE GENOMIC DNA]</scope>
    <source>
        <strain evidence="1 2">RP-2-7</strain>
    </source>
</reference>
<name>A0A7Y0FLT4_9BACT</name>
<keyword evidence="2" id="KW-1185">Reference proteome</keyword>
<protein>
    <recommendedName>
        <fullName evidence="3">Antitoxin VbhA domain-containing protein</fullName>
    </recommendedName>
</protein>
<dbReference type="EMBL" id="JABBGH010000001">
    <property type="protein sequence ID" value="NML65142.1"/>
    <property type="molecule type" value="Genomic_DNA"/>
</dbReference>
<sequence length="72" mass="7987">MSLSSAFGPNAQTPEQRALVLARMKQALPHIRRRLSPAAQQLHARYLAGELTWQQVCLELANLPPAQARSAR</sequence>
<proteinExistence type="predicted"/>
<dbReference type="AlphaFoldDB" id="A0A7Y0FLT4"/>
<organism evidence="1 2">
    <name type="scientific">Hymenobacter polaris</name>
    <dbReference type="NCBI Taxonomy" id="2682546"/>
    <lineage>
        <taxon>Bacteria</taxon>
        <taxon>Pseudomonadati</taxon>
        <taxon>Bacteroidota</taxon>
        <taxon>Cytophagia</taxon>
        <taxon>Cytophagales</taxon>
        <taxon>Hymenobacteraceae</taxon>
        <taxon>Hymenobacter</taxon>
    </lineage>
</organism>
<evidence type="ECO:0000313" key="1">
    <source>
        <dbReference type="EMBL" id="NML65142.1"/>
    </source>
</evidence>
<dbReference type="RefSeq" id="WP_169530394.1">
    <property type="nucleotide sequence ID" value="NZ_JABBGH010000001.1"/>
</dbReference>
<comment type="caution">
    <text evidence="1">The sequence shown here is derived from an EMBL/GenBank/DDBJ whole genome shotgun (WGS) entry which is preliminary data.</text>
</comment>
<gene>
    <name evidence="1" type="ORF">HHL22_07975</name>
</gene>
<evidence type="ECO:0008006" key="3">
    <source>
        <dbReference type="Google" id="ProtNLM"/>
    </source>
</evidence>
<accession>A0A7Y0FLT4</accession>